<dbReference type="OrthoDB" id="536189at2759"/>
<accession>A0A2J8A9F6</accession>
<dbReference type="Proteomes" id="UP000236333">
    <property type="component" value="Unassembled WGS sequence"/>
</dbReference>
<dbReference type="AlphaFoldDB" id="A0A2J8A9F6"/>
<reference evidence="1 2" key="1">
    <citation type="journal article" date="2017" name="Mol. Biol. Evol.">
        <title>The 4-celled Tetrabaena socialis nuclear genome reveals the essential components for genetic control of cell number at the origin of multicellularity in the volvocine lineage.</title>
        <authorList>
            <person name="Featherston J."/>
            <person name="Arakaki Y."/>
            <person name="Hanschen E.R."/>
            <person name="Ferris P.J."/>
            <person name="Michod R.E."/>
            <person name="Olson B.J.S.C."/>
            <person name="Nozaki H."/>
            <person name="Durand P.M."/>
        </authorList>
    </citation>
    <scope>NUCLEOTIDE SEQUENCE [LARGE SCALE GENOMIC DNA]</scope>
    <source>
        <strain evidence="1 2">NIES-571</strain>
    </source>
</reference>
<gene>
    <name evidence="1" type="ORF">TSOC_004251</name>
</gene>
<organism evidence="1 2">
    <name type="scientific">Tetrabaena socialis</name>
    <dbReference type="NCBI Taxonomy" id="47790"/>
    <lineage>
        <taxon>Eukaryota</taxon>
        <taxon>Viridiplantae</taxon>
        <taxon>Chlorophyta</taxon>
        <taxon>core chlorophytes</taxon>
        <taxon>Chlorophyceae</taxon>
        <taxon>CS clade</taxon>
        <taxon>Chlamydomonadales</taxon>
        <taxon>Tetrabaenaceae</taxon>
        <taxon>Tetrabaena</taxon>
    </lineage>
</organism>
<sequence length="243" mass="25436">MRRRERGTDAGRTWVVGQLGQQAKGSGPYQPSVDVHGQNAQPGCDTFFSAELSVVGQATALAGKALWAFPPQDLVGAVLDEIATAARLNSWTRATVLGACVVCWRACGAHDLRCESCPGEAHRRCLALAAGAYPGSWFQCVGCVLAAAGLGQQQQQGPMGELAARRVELAGSAVGKGSAVTYAAARQRYCRFCVEVAGVAEADVFPHRRGADINHPLVCLFITHATGQLAKSTVEGTLSALAD</sequence>
<dbReference type="EMBL" id="PGGS01000102">
    <property type="protein sequence ID" value="PNH09140.1"/>
    <property type="molecule type" value="Genomic_DNA"/>
</dbReference>
<protein>
    <submittedName>
        <fullName evidence="1">Uncharacterized protein</fullName>
    </submittedName>
</protein>
<evidence type="ECO:0000313" key="1">
    <source>
        <dbReference type="EMBL" id="PNH09140.1"/>
    </source>
</evidence>
<name>A0A2J8A9F6_9CHLO</name>
<comment type="caution">
    <text evidence="1">The sequence shown here is derived from an EMBL/GenBank/DDBJ whole genome shotgun (WGS) entry which is preliminary data.</text>
</comment>
<evidence type="ECO:0000313" key="2">
    <source>
        <dbReference type="Proteomes" id="UP000236333"/>
    </source>
</evidence>
<proteinExistence type="predicted"/>
<keyword evidence="2" id="KW-1185">Reference proteome</keyword>